<organism evidence="2 3">
    <name type="scientific">Zalerion maritima</name>
    <dbReference type="NCBI Taxonomy" id="339359"/>
    <lineage>
        <taxon>Eukaryota</taxon>
        <taxon>Fungi</taxon>
        <taxon>Dikarya</taxon>
        <taxon>Ascomycota</taxon>
        <taxon>Pezizomycotina</taxon>
        <taxon>Sordariomycetes</taxon>
        <taxon>Lulworthiomycetidae</taxon>
        <taxon>Lulworthiales</taxon>
        <taxon>Lulworthiaceae</taxon>
        <taxon>Zalerion</taxon>
    </lineage>
</organism>
<reference evidence="2" key="1">
    <citation type="submission" date="2022-07" db="EMBL/GenBank/DDBJ databases">
        <title>Draft genome sequence of Zalerion maritima ATCC 34329, a (micro)plastics degrading marine fungus.</title>
        <authorList>
            <person name="Paco A."/>
            <person name="Goncalves M.F.M."/>
            <person name="Rocha-Santos T.A.P."/>
            <person name="Alves A."/>
        </authorList>
    </citation>
    <scope>NUCLEOTIDE SEQUENCE</scope>
    <source>
        <strain evidence="2">ATCC 34329</strain>
    </source>
</reference>
<sequence length="641" mass="67838">MSAPGDPDPLRPRNRRQASKTVGTSSSTSTSLLDLSPAQSERTSRAPSPLPPSTRGSSTARHPRTLFASSGRESPVNTAITKASGLLDVSWSNFTGFASSLLGDQGSAKGSGNGKSTRTPGKSKQPAWTSSTPGSSSRPGPDRGSVTDQPCAKDIAAGALAQREAKLRARKTASVLESHVGVNGGLDVAGRFKRRTSDENLRSLASPKPTPGLEQLHDEDCLVYIHHILLTDTYSGIVLRYRCRDDAIKKANGIWNPAHIHIRRHVLIPVDACEIKGRPCEPPNYANAGHVDLLAPTPNESTEASSLEGPAEARGQPATANDYFGINRTNRTEVAGKLEHKPWEHVRWVKIDGFMSPVEIGRVPRKTLGYYPPRRKKSNVSSSFSATSTPRQSIDIQSSCLASPSRPSLDQITSPGSTAPRRRGDSLMSNSRYSVSGHPGRSRSRMGSTSTTDDPRPAWMRGPGGIGTLGRNVRAPGPQTDALNKWARKHFASIAVDDLPSMSVVGSETAHFGFAKEGEAAEIAQGGDGTPHAEGGPANESGLNLDKMAIGIESWLRGAWQNRSTGTPIMGPRRRAESDLIELEDTSDDGRLGASLLSQDPLLGLPETGTGSGGGGGSSGWSAGGGGAMRGRTQGKDRKSD</sequence>
<evidence type="ECO:0008006" key="4">
    <source>
        <dbReference type="Google" id="ProtNLM"/>
    </source>
</evidence>
<evidence type="ECO:0000313" key="2">
    <source>
        <dbReference type="EMBL" id="KAJ2898854.1"/>
    </source>
</evidence>
<keyword evidence="3" id="KW-1185">Reference proteome</keyword>
<feature type="region of interest" description="Disordered" evidence="1">
    <location>
        <begin position="295"/>
        <end position="323"/>
    </location>
</feature>
<feature type="compositionally biased region" description="Gly residues" evidence="1">
    <location>
        <begin position="610"/>
        <end position="629"/>
    </location>
</feature>
<gene>
    <name evidence="2" type="ORF">MKZ38_003613</name>
</gene>
<dbReference type="Proteomes" id="UP001201980">
    <property type="component" value="Unassembled WGS sequence"/>
</dbReference>
<feature type="region of interest" description="Disordered" evidence="1">
    <location>
        <begin position="1"/>
        <end position="77"/>
    </location>
</feature>
<feature type="compositionally biased region" description="Low complexity" evidence="1">
    <location>
        <begin position="24"/>
        <end position="36"/>
    </location>
</feature>
<feature type="region of interest" description="Disordered" evidence="1">
    <location>
        <begin position="584"/>
        <end position="641"/>
    </location>
</feature>
<dbReference type="Gene3D" id="3.10.350.10">
    <property type="entry name" value="LysM domain"/>
    <property type="match status" value="1"/>
</dbReference>
<evidence type="ECO:0000256" key="1">
    <source>
        <dbReference type="SAM" id="MobiDB-lite"/>
    </source>
</evidence>
<dbReference type="AlphaFoldDB" id="A0AAD5RMI9"/>
<name>A0AAD5RMI9_9PEZI</name>
<feature type="compositionally biased region" description="Polar residues" evidence="1">
    <location>
        <begin position="108"/>
        <end position="128"/>
    </location>
</feature>
<dbReference type="InterPro" id="IPR036779">
    <property type="entry name" value="LysM_dom_sf"/>
</dbReference>
<feature type="compositionally biased region" description="Polar residues" evidence="1">
    <location>
        <begin position="394"/>
        <end position="417"/>
    </location>
</feature>
<dbReference type="EMBL" id="JAKWBI020000215">
    <property type="protein sequence ID" value="KAJ2898854.1"/>
    <property type="molecule type" value="Genomic_DNA"/>
</dbReference>
<feature type="region of interest" description="Disordered" evidence="1">
    <location>
        <begin position="100"/>
        <end position="149"/>
    </location>
</feature>
<feature type="compositionally biased region" description="Low complexity" evidence="1">
    <location>
        <begin position="129"/>
        <end position="144"/>
    </location>
</feature>
<protein>
    <recommendedName>
        <fullName evidence="4">LysM domain-containing protein</fullName>
    </recommendedName>
</protein>
<evidence type="ECO:0000313" key="3">
    <source>
        <dbReference type="Proteomes" id="UP001201980"/>
    </source>
</evidence>
<proteinExistence type="predicted"/>
<feature type="compositionally biased region" description="Low complexity" evidence="1">
    <location>
        <begin position="379"/>
        <end position="393"/>
    </location>
</feature>
<comment type="caution">
    <text evidence="2">The sequence shown here is derived from an EMBL/GenBank/DDBJ whole genome shotgun (WGS) entry which is preliminary data.</text>
</comment>
<feature type="region of interest" description="Disordered" evidence="1">
    <location>
        <begin position="367"/>
        <end position="476"/>
    </location>
</feature>
<feature type="compositionally biased region" description="Polar residues" evidence="1">
    <location>
        <begin position="67"/>
        <end position="77"/>
    </location>
</feature>
<accession>A0AAD5RMI9</accession>